<evidence type="ECO:0000256" key="1">
    <source>
        <dbReference type="ARBA" id="ARBA00023015"/>
    </source>
</evidence>
<dbReference type="Pfam" id="PF07702">
    <property type="entry name" value="UTRA"/>
    <property type="match status" value="1"/>
</dbReference>
<dbReference type="Proteomes" id="UP000675664">
    <property type="component" value="Unassembled WGS sequence"/>
</dbReference>
<dbReference type="InterPro" id="IPR000524">
    <property type="entry name" value="Tscrpt_reg_HTH_GntR"/>
</dbReference>
<dbReference type="InterPro" id="IPR050679">
    <property type="entry name" value="Bact_HTH_transcr_reg"/>
</dbReference>
<dbReference type="Pfam" id="PF00392">
    <property type="entry name" value="GntR"/>
    <property type="match status" value="1"/>
</dbReference>
<dbReference type="Gene3D" id="1.10.10.10">
    <property type="entry name" value="Winged helix-like DNA-binding domain superfamily/Winged helix DNA-binding domain"/>
    <property type="match status" value="1"/>
</dbReference>
<evidence type="ECO:0000259" key="4">
    <source>
        <dbReference type="PROSITE" id="PS50949"/>
    </source>
</evidence>
<proteinExistence type="predicted"/>
<dbReference type="AlphaFoldDB" id="A0A8J8B121"/>
<dbReference type="PRINTS" id="PR00035">
    <property type="entry name" value="HTHGNTR"/>
</dbReference>
<dbReference type="CDD" id="cd07377">
    <property type="entry name" value="WHTH_GntR"/>
    <property type="match status" value="1"/>
</dbReference>
<evidence type="ECO:0000313" key="6">
    <source>
        <dbReference type="Proteomes" id="UP000675664"/>
    </source>
</evidence>
<evidence type="ECO:0000256" key="2">
    <source>
        <dbReference type="ARBA" id="ARBA00023125"/>
    </source>
</evidence>
<dbReference type="SMART" id="SM00345">
    <property type="entry name" value="HTH_GNTR"/>
    <property type="match status" value="1"/>
</dbReference>
<sequence length="238" mass="28097">MYMEPLYYKVKKDIEQKITEGAYKKGDFIPSEPELEQYYKVSRTTVRKAINMLVEEGYLTIVRGMGTKVTPSKLKHKGAELMSFTELMKRQGMVPEVRDIQIRRIHPDQEVLEALELKPWEEVYEIFRVRTADGEPITINTSYIPYRLVENRDLSVLKDKQSLYQVLEDFNILVQNTEDTMSAVKASQKQAEILQISKNDPLLYIERTAYDRNDRIIEFSRIAIRADRYKHIITLRRR</sequence>
<keyword evidence="6" id="KW-1185">Reference proteome</keyword>
<organism evidence="5 6">
    <name type="scientific">Sinanaerobacter chloroacetimidivorans</name>
    <dbReference type="NCBI Taxonomy" id="2818044"/>
    <lineage>
        <taxon>Bacteria</taxon>
        <taxon>Bacillati</taxon>
        <taxon>Bacillota</taxon>
        <taxon>Clostridia</taxon>
        <taxon>Peptostreptococcales</taxon>
        <taxon>Anaerovoracaceae</taxon>
        <taxon>Sinanaerobacter</taxon>
    </lineage>
</organism>
<dbReference type="PANTHER" id="PTHR44846:SF1">
    <property type="entry name" value="MANNOSYL-D-GLYCERATE TRANSPORT_METABOLISM SYSTEM REPRESSOR MNGR-RELATED"/>
    <property type="match status" value="1"/>
</dbReference>
<dbReference type="PANTHER" id="PTHR44846">
    <property type="entry name" value="MANNOSYL-D-GLYCERATE TRANSPORT/METABOLISM SYSTEM REPRESSOR MNGR-RELATED"/>
    <property type="match status" value="1"/>
</dbReference>
<dbReference type="EMBL" id="JAGSND010000006">
    <property type="protein sequence ID" value="MBR0598238.1"/>
    <property type="molecule type" value="Genomic_DNA"/>
</dbReference>
<dbReference type="GO" id="GO:0003677">
    <property type="term" value="F:DNA binding"/>
    <property type="evidence" value="ECO:0007669"/>
    <property type="project" value="UniProtKB-KW"/>
</dbReference>
<dbReference type="SUPFAM" id="SSF46785">
    <property type="entry name" value="Winged helix' DNA-binding domain"/>
    <property type="match status" value="1"/>
</dbReference>
<evidence type="ECO:0000256" key="3">
    <source>
        <dbReference type="ARBA" id="ARBA00023163"/>
    </source>
</evidence>
<dbReference type="InterPro" id="IPR028978">
    <property type="entry name" value="Chorismate_lyase_/UTRA_dom_sf"/>
</dbReference>
<comment type="caution">
    <text evidence="5">The sequence shown here is derived from an EMBL/GenBank/DDBJ whole genome shotgun (WGS) entry which is preliminary data.</text>
</comment>
<dbReference type="InterPro" id="IPR036390">
    <property type="entry name" value="WH_DNA-bd_sf"/>
</dbReference>
<dbReference type="SUPFAM" id="SSF64288">
    <property type="entry name" value="Chorismate lyase-like"/>
    <property type="match status" value="1"/>
</dbReference>
<accession>A0A8J8B121</accession>
<dbReference type="Gene3D" id="3.40.1410.10">
    <property type="entry name" value="Chorismate lyase-like"/>
    <property type="match status" value="1"/>
</dbReference>
<reference evidence="5" key="1">
    <citation type="submission" date="2021-04" db="EMBL/GenBank/DDBJ databases">
        <title>Sinoanaerobacter chloroacetimidivorans sp. nov., an obligate anaerobic bacterium isolated from anaerobic sludge.</title>
        <authorList>
            <person name="Bao Y."/>
        </authorList>
    </citation>
    <scope>NUCLEOTIDE SEQUENCE</scope>
    <source>
        <strain evidence="5">BAD-6</strain>
    </source>
</reference>
<dbReference type="GO" id="GO:0003700">
    <property type="term" value="F:DNA-binding transcription factor activity"/>
    <property type="evidence" value="ECO:0007669"/>
    <property type="project" value="InterPro"/>
</dbReference>
<reference evidence="5" key="2">
    <citation type="submission" date="2021-04" db="EMBL/GenBank/DDBJ databases">
        <authorList>
            <person name="Liu J."/>
        </authorList>
    </citation>
    <scope>NUCLEOTIDE SEQUENCE</scope>
    <source>
        <strain evidence="5">BAD-6</strain>
    </source>
</reference>
<feature type="domain" description="HTH gntR-type" evidence="4">
    <location>
        <begin position="4"/>
        <end position="72"/>
    </location>
</feature>
<dbReference type="InterPro" id="IPR011663">
    <property type="entry name" value="UTRA"/>
</dbReference>
<keyword evidence="2" id="KW-0238">DNA-binding</keyword>
<dbReference type="RefSeq" id="WP_227018368.1">
    <property type="nucleotide sequence ID" value="NZ_JAGSND010000006.1"/>
</dbReference>
<keyword evidence="1" id="KW-0805">Transcription regulation</keyword>
<dbReference type="InterPro" id="IPR036388">
    <property type="entry name" value="WH-like_DNA-bd_sf"/>
</dbReference>
<dbReference type="PROSITE" id="PS50949">
    <property type="entry name" value="HTH_GNTR"/>
    <property type="match status" value="1"/>
</dbReference>
<dbReference type="GO" id="GO:0045892">
    <property type="term" value="P:negative regulation of DNA-templated transcription"/>
    <property type="evidence" value="ECO:0007669"/>
    <property type="project" value="TreeGrafter"/>
</dbReference>
<gene>
    <name evidence="5" type="ORF">KCX82_10165</name>
</gene>
<dbReference type="SMART" id="SM00866">
    <property type="entry name" value="UTRA"/>
    <property type="match status" value="1"/>
</dbReference>
<protein>
    <submittedName>
        <fullName evidence="5">GntR family transcriptional regulator</fullName>
    </submittedName>
</protein>
<keyword evidence="3" id="KW-0804">Transcription</keyword>
<name>A0A8J8B121_9FIRM</name>
<evidence type="ECO:0000313" key="5">
    <source>
        <dbReference type="EMBL" id="MBR0598238.1"/>
    </source>
</evidence>